<name>A0A940WWS7_9BACI</name>
<organism evidence="1 2">
    <name type="scientific">Halalkalibacter suaedae</name>
    <dbReference type="NCBI Taxonomy" id="2822140"/>
    <lineage>
        <taxon>Bacteria</taxon>
        <taxon>Bacillati</taxon>
        <taxon>Bacillota</taxon>
        <taxon>Bacilli</taxon>
        <taxon>Bacillales</taxon>
        <taxon>Bacillaceae</taxon>
        <taxon>Halalkalibacter</taxon>
    </lineage>
</organism>
<protein>
    <submittedName>
        <fullName evidence="1">Uncharacterized protein</fullName>
    </submittedName>
</protein>
<sequence length="117" mass="13520">MTNYYYLASDKKMGSGIGSVDFTKTEPHLIPGFDYPIQIEIFNGIEKDWQLQELLHYIRNHTAPYEVCTVQIANVINSNRTELEIQKKHKVLLNEIVDPKQLLLQEGHLLTVKKVPI</sequence>
<proteinExistence type="predicted"/>
<keyword evidence="2" id="KW-1185">Reference proteome</keyword>
<comment type="caution">
    <text evidence="1">The sequence shown here is derived from an EMBL/GenBank/DDBJ whole genome shotgun (WGS) entry which is preliminary data.</text>
</comment>
<gene>
    <name evidence="1" type="ORF">J7W16_11865</name>
</gene>
<dbReference type="EMBL" id="JAGKSQ010000004">
    <property type="protein sequence ID" value="MBP3951828.1"/>
    <property type="molecule type" value="Genomic_DNA"/>
</dbReference>
<dbReference type="RefSeq" id="WP_210597516.1">
    <property type="nucleotide sequence ID" value="NZ_JAGKSQ010000004.1"/>
</dbReference>
<reference evidence="1" key="1">
    <citation type="submission" date="2021-03" db="EMBL/GenBank/DDBJ databases">
        <title>Bacillus suaedae sp. nov., isolated from Suaeda aralocaspica.</title>
        <authorList>
            <person name="Lei R.F.R."/>
        </authorList>
    </citation>
    <scope>NUCLEOTIDE SEQUENCE</scope>
    <source>
        <strain evidence="1">YZJH907-2</strain>
    </source>
</reference>
<evidence type="ECO:0000313" key="2">
    <source>
        <dbReference type="Proteomes" id="UP000678228"/>
    </source>
</evidence>
<dbReference type="Proteomes" id="UP000678228">
    <property type="component" value="Unassembled WGS sequence"/>
</dbReference>
<dbReference type="AlphaFoldDB" id="A0A940WWS7"/>
<accession>A0A940WWS7</accession>
<evidence type="ECO:0000313" key="1">
    <source>
        <dbReference type="EMBL" id="MBP3951828.1"/>
    </source>
</evidence>